<sequence>MPTVFKQSYRRCSSIIDCFEVFIQRPSQVTARAQTWSNNTNRRISFVSKAFGVILFNWMVPYENDNLGQDEEYNDSIETALMEEVGMYEDLTSIDIMTDARHGWRKNAKDSSVVAIGEKMHKVLKCEHITKADDFVSQRHEKLGTQRIYQNMSIKQVGKTWSEQLEDKVESVATHFHWAIRNCEQNPKELKDLLINVVEHYKNNHTKCHPDSRCKRDLNYEPKRSTINKPIAEKLLLGVIHKSVIFKSPDHFVLARDTSYVESFNNTMNMFQDKRIVFSDANYNTRACLAVCHWNENVDRGFTSI</sequence>
<dbReference type="OrthoDB" id="6115409at2759"/>
<proteinExistence type="predicted"/>
<reference evidence="1" key="1">
    <citation type="submission" date="2018-11" db="EMBL/GenBank/DDBJ databases">
        <authorList>
            <person name="Alioto T."/>
            <person name="Alioto T."/>
        </authorList>
    </citation>
    <scope>NUCLEOTIDE SEQUENCE</scope>
</reference>
<evidence type="ECO:0000313" key="2">
    <source>
        <dbReference type="Proteomes" id="UP000596742"/>
    </source>
</evidence>
<dbReference type="EMBL" id="UYJE01001140">
    <property type="protein sequence ID" value="VDH99404.1"/>
    <property type="molecule type" value="Genomic_DNA"/>
</dbReference>
<organism evidence="1 2">
    <name type="scientific">Mytilus galloprovincialis</name>
    <name type="common">Mediterranean mussel</name>
    <dbReference type="NCBI Taxonomy" id="29158"/>
    <lineage>
        <taxon>Eukaryota</taxon>
        <taxon>Metazoa</taxon>
        <taxon>Spiralia</taxon>
        <taxon>Lophotrochozoa</taxon>
        <taxon>Mollusca</taxon>
        <taxon>Bivalvia</taxon>
        <taxon>Autobranchia</taxon>
        <taxon>Pteriomorphia</taxon>
        <taxon>Mytilida</taxon>
        <taxon>Mytiloidea</taxon>
        <taxon>Mytilidae</taxon>
        <taxon>Mytilinae</taxon>
        <taxon>Mytilus</taxon>
    </lineage>
</organism>
<keyword evidence="2" id="KW-1185">Reference proteome</keyword>
<dbReference type="PANTHER" id="PTHR23080">
    <property type="entry name" value="THAP DOMAIN PROTEIN"/>
    <property type="match status" value="1"/>
</dbReference>
<dbReference type="AlphaFoldDB" id="A0A8B6C329"/>
<evidence type="ECO:0000313" key="1">
    <source>
        <dbReference type="EMBL" id="VDH99404.1"/>
    </source>
</evidence>
<name>A0A8B6C329_MYTGA</name>
<dbReference type="Proteomes" id="UP000596742">
    <property type="component" value="Unassembled WGS sequence"/>
</dbReference>
<gene>
    <name evidence="1" type="ORF">MGAL_10B052227</name>
</gene>
<protein>
    <submittedName>
        <fullName evidence="1">Uncharacterized protein</fullName>
    </submittedName>
</protein>
<accession>A0A8B6C329</accession>
<comment type="caution">
    <text evidence="1">The sequence shown here is derived from an EMBL/GenBank/DDBJ whole genome shotgun (WGS) entry which is preliminary data.</text>
</comment>